<dbReference type="EMBL" id="CM023479">
    <property type="protein sequence ID" value="KAH7975000.1"/>
    <property type="molecule type" value="Genomic_DNA"/>
</dbReference>
<evidence type="ECO:0000313" key="2">
    <source>
        <dbReference type="Proteomes" id="UP000821865"/>
    </source>
</evidence>
<comment type="caution">
    <text evidence="1">The sequence shown here is derived from an EMBL/GenBank/DDBJ whole genome shotgun (WGS) entry which is preliminary data.</text>
</comment>
<sequence>MPNLIRLKRGRDLPKRCRAGCDVNESFDHILQRCYHTHHTRIQRHDHIVRHLAKRLKELGRDVKVEPHYTTSQGTTIPDLVITSDWDCQALILDVQVVGTSVALSHTHEAKTIKYRIADLLLSTMPRTTVSALALSNRGVWATQSVCVERRRNGDN</sequence>
<keyword evidence="2" id="KW-1185">Reference proteome</keyword>
<protein>
    <submittedName>
        <fullName evidence="1">Uncharacterized protein</fullName>
    </submittedName>
</protein>
<evidence type="ECO:0000313" key="1">
    <source>
        <dbReference type="EMBL" id="KAH7975000.1"/>
    </source>
</evidence>
<name>A0ACB8DRN3_DERSI</name>
<dbReference type="Proteomes" id="UP000821865">
    <property type="component" value="Chromosome 10"/>
</dbReference>
<reference evidence="1" key="1">
    <citation type="submission" date="2020-05" db="EMBL/GenBank/DDBJ databases">
        <title>Large-scale comparative analyses of tick genomes elucidate their genetic diversity and vector capacities.</title>
        <authorList>
            <person name="Jia N."/>
            <person name="Wang J."/>
            <person name="Shi W."/>
            <person name="Du L."/>
            <person name="Sun Y."/>
            <person name="Zhan W."/>
            <person name="Jiang J."/>
            <person name="Wang Q."/>
            <person name="Zhang B."/>
            <person name="Ji P."/>
            <person name="Sakyi L.B."/>
            <person name="Cui X."/>
            <person name="Yuan T."/>
            <person name="Jiang B."/>
            <person name="Yang W."/>
            <person name="Lam T.T.-Y."/>
            <person name="Chang Q."/>
            <person name="Ding S."/>
            <person name="Wang X."/>
            <person name="Zhu J."/>
            <person name="Ruan X."/>
            <person name="Zhao L."/>
            <person name="Wei J."/>
            <person name="Que T."/>
            <person name="Du C."/>
            <person name="Cheng J."/>
            <person name="Dai P."/>
            <person name="Han X."/>
            <person name="Huang E."/>
            <person name="Gao Y."/>
            <person name="Liu J."/>
            <person name="Shao H."/>
            <person name="Ye R."/>
            <person name="Li L."/>
            <person name="Wei W."/>
            <person name="Wang X."/>
            <person name="Wang C."/>
            <person name="Yang T."/>
            <person name="Huo Q."/>
            <person name="Li W."/>
            <person name="Guo W."/>
            <person name="Chen H."/>
            <person name="Zhou L."/>
            <person name="Ni X."/>
            <person name="Tian J."/>
            <person name="Zhou Y."/>
            <person name="Sheng Y."/>
            <person name="Liu T."/>
            <person name="Pan Y."/>
            <person name="Xia L."/>
            <person name="Li J."/>
            <person name="Zhao F."/>
            <person name="Cao W."/>
        </authorList>
    </citation>
    <scope>NUCLEOTIDE SEQUENCE</scope>
    <source>
        <strain evidence="1">Dsil-2018</strain>
    </source>
</reference>
<accession>A0ACB8DRN3</accession>
<gene>
    <name evidence="1" type="ORF">HPB49_022616</name>
</gene>
<organism evidence="1 2">
    <name type="scientific">Dermacentor silvarum</name>
    <name type="common">Tick</name>
    <dbReference type="NCBI Taxonomy" id="543639"/>
    <lineage>
        <taxon>Eukaryota</taxon>
        <taxon>Metazoa</taxon>
        <taxon>Ecdysozoa</taxon>
        <taxon>Arthropoda</taxon>
        <taxon>Chelicerata</taxon>
        <taxon>Arachnida</taxon>
        <taxon>Acari</taxon>
        <taxon>Parasitiformes</taxon>
        <taxon>Ixodida</taxon>
        <taxon>Ixodoidea</taxon>
        <taxon>Ixodidae</taxon>
        <taxon>Rhipicephalinae</taxon>
        <taxon>Dermacentor</taxon>
    </lineage>
</organism>
<proteinExistence type="predicted"/>